<dbReference type="PANTHER" id="PTHR23028">
    <property type="entry name" value="ACETYLTRANSFERASE"/>
    <property type="match status" value="1"/>
</dbReference>
<dbReference type="PANTHER" id="PTHR23028:SF53">
    <property type="entry name" value="ACYL_TRANSF_3 DOMAIN-CONTAINING PROTEIN"/>
    <property type="match status" value="1"/>
</dbReference>
<evidence type="ECO:0000259" key="2">
    <source>
        <dbReference type="Pfam" id="PF01757"/>
    </source>
</evidence>
<feature type="transmembrane region" description="Helical" evidence="1">
    <location>
        <begin position="411"/>
        <end position="431"/>
    </location>
</feature>
<dbReference type="InterPro" id="IPR050879">
    <property type="entry name" value="Acyltransferase_3"/>
</dbReference>
<feature type="transmembrane region" description="Helical" evidence="1">
    <location>
        <begin position="359"/>
        <end position="380"/>
    </location>
</feature>
<feature type="transmembrane region" description="Helical" evidence="1">
    <location>
        <begin position="208"/>
        <end position="229"/>
    </location>
</feature>
<dbReference type="Pfam" id="PF01757">
    <property type="entry name" value="Acyl_transf_3"/>
    <property type="match status" value="1"/>
</dbReference>
<keyword evidence="1" id="KW-1133">Transmembrane helix</keyword>
<organism evidence="4 5">
    <name type="scientific">Corynebacterium lactis RW2-5</name>
    <dbReference type="NCBI Taxonomy" id="1408189"/>
    <lineage>
        <taxon>Bacteria</taxon>
        <taxon>Bacillati</taxon>
        <taxon>Actinomycetota</taxon>
        <taxon>Actinomycetes</taxon>
        <taxon>Mycobacteriales</taxon>
        <taxon>Corynebacteriaceae</taxon>
        <taxon>Corynebacterium</taxon>
    </lineage>
</organism>
<protein>
    <submittedName>
        <fullName evidence="4">Acetyltransferase</fullName>
    </submittedName>
</protein>
<feature type="transmembrane region" description="Helical" evidence="1">
    <location>
        <begin position="54"/>
        <end position="73"/>
    </location>
</feature>
<dbReference type="Proteomes" id="UP000058446">
    <property type="component" value="Chromosome"/>
</dbReference>
<dbReference type="KEGG" id="clw:CLAC_05110"/>
<evidence type="ECO:0000313" key="5">
    <source>
        <dbReference type="Proteomes" id="UP000058446"/>
    </source>
</evidence>
<dbReference type="GO" id="GO:0016747">
    <property type="term" value="F:acyltransferase activity, transferring groups other than amino-acyl groups"/>
    <property type="evidence" value="ECO:0007669"/>
    <property type="project" value="InterPro"/>
</dbReference>
<feature type="transmembrane region" description="Helical" evidence="1">
    <location>
        <begin position="164"/>
        <end position="181"/>
    </location>
</feature>
<evidence type="ECO:0000256" key="1">
    <source>
        <dbReference type="SAM" id="Phobius"/>
    </source>
</evidence>
<evidence type="ECO:0000313" key="4">
    <source>
        <dbReference type="EMBL" id="ALA67193.1"/>
    </source>
</evidence>
<proteinExistence type="predicted"/>
<feature type="domain" description="SGNH" evidence="3">
    <location>
        <begin position="506"/>
        <end position="724"/>
    </location>
</feature>
<feature type="domain" description="Acyltransferase 3" evidence="2">
    <location>
        <begin position="29"/>
        <end position="377"/>
    </location>
</feature>
<dbReference type="AlphaFoldDB" id="A0A0K2GZR9"/>
<keyword evidence="1" id="KW-0812">Transmembrane</keyword>
<feature type="transmembrane region" description="Helical" evidence="1">
    <location>
        <begin position="264"/>
        <end position="287"/>
    </location>
</feature>
<dbReference type="STRING" id="1408189.CLAC_05110"/>
<evidence type="ECO:0000259" key="3">
    <source>
        <dbReference type="Pfam" id="PF19040"/>
    </source>
</evidence>
<dbReference type="OrthoDB" id="3404679at2"/>
<reference evidence="4 5" key="1">
    <citation type="submission" date="2013-10" db="EMBL/GenBank/DDBJ databases">
        <title>Complete genome sequence of Corynebacterium lactis DSM 45799(T), isolated from raw cow milk.</title>
        <authorList>
            <person name="Ruckert C."/>
            <person name="Albersmeier A."/>
            <person name="Lipski A."/>
            <person name="Kalinowski J."/>
        </authorList>
    </citation>
    <scope>NUCLEOTIDE SEQUENCE [LARGE SCALE GENOMIC DNA]</scope>
    <source>
        <strain evidence="4 5">RW2-5</strain>
    </source>
</reference>
<feature type="transmembrane region" description="Helical" evidence="1">
    <location>
        <begin position="94"/>
        <end position="116"/>
    </location>
</feature>
<keyword evidence="5" id="KW-1185">Reference proteome</keyword>
<dbReference type="PATRIC" id="fig|1408189.4.peg.1017"/>
<feature type="transmembrane region" description="Helical" evidence="1">
    <location>
        <begin position="235"/>
        <end position="257"/>
    </location>
</feature>
<name>A0A0K2GZR9_9CORY</name>
<keyword evidence="4" id="KW-0808">Transferase</keyword>
<dbReference type="GO" id="GO:0016020">
    <property type="term" value="C:membrane"/>
    <property type="evidence" value="ECO:0007669"/>
    <property type="project" value="TreeGrafter"/>
</dbReference>
<sequence>MLYSIAVTSTDVKPAQPHANARPSRYRFDLDGLRGIAIALVVAFHVYVGRVSGGVDVFLLLSGFFFLGAQYRNAINPRQSINPWWSIWRTIRRLFPALALVLAAVSVTVIFAVPVLRTLDNAHQVEASLLYYQNYALAIQGADYAAADRETSPLQHLWSMSVQGQFYLGAILLIFLLSWLTRSPRIVGAVTSVAEARRIDATRGRLRAILLPTLWIITIASGAYAFYLHDVNQGWNYYSTASRLWELCLGGALGLALTKRVPTLPSWASTLLATAGLTLVISTGFLFDGAAQFPGPWTLWPLIGAALIIVAGPDAGFVSKFLASRPARSLGQWAYALYLWHWPILILATHLLGQHSPSVALGTAVIALSLLLAYLTNRFVEIPLAQSSRRPTRIQPVFSQAVTRLRTSRAAAYRVAAAGMCAVAAVGMLSLQAVQQARIEGAIGGKLDPASYPGILTLSDGWETPEATPKPDRDIIRDLWPEPAMDGCLAEGPEPVDTFITHKRWRNESEECIYGDVEGEKRLVMIGGSHIEHWFAPINAYAKNNGYQLHVLLRQGCPATLAPIEGVGDICVEWTELALERIDELDPEVVFTTSTRPRFQLDEPEFGDYVPDGYIEFFDAMEARGTDFVAIRDNPWAFDKDFNQFSPTTCENQDDCVVRRKLALSATNPAKEVLEDYVHGWNMDFSNLFCDDRICHNIIGNIYVYRDSNHITDELALTFAPILERRLNTILS</sequence>
<feature type="transmembrane region" description="Helical" evidence="1">
    <location>
        <begin position="335"/>
        <end position="353"/>
    </location>
</feature>
<feature type="transmembrane region" description="Helical" evidence="1">
    <location>
        <begin position="32"/>
        <end position="48"/>
    </location>
</feature>
<dbReference type="Pfam" id="PF19040">
    <property type="entry name" value="SGNH"/>
    <property type="match status" value="1"/>
</dbReference>
<dbReference type="GO" id="GO:0009103">
    <property type="term" value="P:lipopolysaccharide biosynthetic process"/>
    <property type="evidence" value="ECO:0007669"/>
    <property type="project" value="TreeGrafter"/>
</dbReference>
<accession>A0A0K2GZR9</accession>
<gene>
    <name evidence="4" type="ORF">CLAC_05110</name>
</gene>
<dbReference type="InterPro" id="IPR043968">
    <property type="entry name" value="SGNH"/>
</dbReference>
<feature type="transmembrane region" description="Helical" evidence="1">
    <location>
        <begin position="299"/>
        <end position="323"/>
    </location>
</feature>
<dbReference type="EMBL" id="CP006841">
    <property type="protein sequence ID" value="ALA67193.1"/>
    <property type="molecule type" value="Genomic_DNA"/>
</dbReference>
<dbReference type="InterPro" id="IPR002656">
    <property type="entry name" value="Acyl_transf_3_dom"/>
</dbReference>
<keyword evidence="1" id="KW-0472">Membrane</keyword>